<dbReference type="GO" id="GO:0015889">
    <property type="term" value="P:cobalamin transport"/>
    <property type="evidence" value="ECO:0007669"/>
    <property type="project" value="TreeGrafter"/>
</dbReference>
<evidence type="ECO:0000256" key="3">
    <source>
        <dbReference type="ARBA" id="ARBA00022692"/>
    </source>
</evidence>
<dbReference type="GO" id="GO:0009279">
    <property type="term" value="C:cell outer membrane"/>
    <property type="evidence" value="ECO:0007669"/>
    <property type="project" value="UniProtKB-SubCell"/>
</dbReference>
<evidence type="ECO:0000256" key="9">
    <source>
        <dbReference type="ARBA" id="ARBA00023136"/>
    </source>
</evidence>
<evidence type="ECO:0000256" key="13">
    <source>
        <dbReference type="SAM" id="SignalP"/>
    </source>
</evidence>
<keyword evidence="2 11" id="KW-1134">Transmembrane beta strand</keyword>
<evidence type="ECO:0000256" key="8">
    <source>
        <dbReference type="ARBA" id="ARBA00023114"/>
    </source>
</evidence>
<dbReference type="PROSITE" id="PS00430">
    <property type="entry name" value="TONB_DEPENDENT_REC_1"/>
    <property type="match status" value="1"/>
</dbReference>
<evidence type="ECO:0000256" key="7">
    <source>
        <dbReference type="ARBA" id="ARBA00023077"/>
    </source>
</evidence>
<dbReference type="InterPro" id="IPR039426">
    <property type="entry name" value="TonB-dep_rcpt-like"/>
</dbReference>
<accession>A0A8D5CS47</accession>
<dbReference type="InterPro" id="IPR012910">
    <property type="entry name" value="Plug_dom"/>
</dbReference>
<keyword evidence="10 11" id="KW-0998">Cell outer membrane</keyword>
<dbReference type="PANTHER" id="PTHR30069:SF53">
    <property type="entry name" value="COLICIN I RECEPTOR-RELATED"/>
    <property type="match status" value="1"/>
</dbReference>
<evidence type="ECO:0000256" key="4">
    <source>
        <dbReference type="ARBA" id="ARBA00022729"/>
    </source>
</evidence>
<sequence length="235" mass="25350">MIKKATLLTAFSVTAFSAWAQDTSPDTLVVTANRFQQPRSAVLAPVTIVTRQDIERWQSTSVNDVLRRLPGVDIAQSGGAGQNSSIFIRGTNSSHVLVLIDGVRLNLAGVSGSADLSQFPVSLVQRIEYIRGPRSAIYGSDAIGGVVNIITTRDNPGTELTAGWGSNSYQNYDISTQQQLGENTRATLIGDYEYTKGFDVVAKGGTGMQAQPDRDGFLSKTLYGALEHTFSDRWS</sequence>
<dbReference type="Pfam" id="PF07715">
    <property type="entry name" value="Plug"/>
    <property type="match status" value="1"/>
</dbReference>
<evidence type="ECO:0000256" key="2">
    <source>
        <dbReference type="ARBA" id="ARBA00022452"/>
    </source>
</evidence>
<dbReference type="EMBL" id="AP023303">
    <property type="protein sequence ID" value="BCI10232.1"/>
    <property type="molecule type" value="Genomic_DNA"/>
</dbReference>
<proteinExistence type="inferred from homology"/>
<feature type="signal peptide" evidence="13">
    <location>
        <begin position="1"/>
        <end position="20"/>
    </location>
</feature>
<keyword evidence="4 13" id="KW-0732">Signal</keyword>
<keyword evidence="7 12" id="KW-0798">TonB box</keyword>
<reference evidence="15" key="1">
    <citation type="submission" date="2020-07" db="EMBL/GenBank/DDBJ databases">
        <title>complete genome sequences of Salmonella enterica subsp. enterica serovar 4,[5],12:i:- str. L-4526.</title>
        <authorList>
            <person name="Sekizuka T."/>
            <person name="Arai N."/>
            <person name="Akiba M."/>
            <person name="Kuroda M."/>
        </authorList>
    </citation>
    <scope>NUCLEOTIDE SEQUENCE</scope>
    <source>
        <strain evidence="15">L-4526</strain>
    </source>
</reference>
<dbReference type="FunFam" id="2.170.130.10:FF:000002">
    <property type="entry name" value="Vitamin B12 transporter BtuB"/>
    <property type="match status" value="1"/>
</dbReference>
<evidence type="ECO:0000256" key="11">
    <source>
        <dbReference type="PROSITE-ProRule" id="PRU01360"/>
    </source>
</evidence>
<evidence type="ECO:0000313" key="15">
    <source>
        <dbReference type="EMBL" id="BCI10232.1"/>
    </source>
</evidence>
<feature type="short sequence motif" description="TonB box" evidence="12">
    <location>
        <begin position="27"/>
        <end position="33"/>
    </location>
</feature>
<feature type="chain" id="PRO_5034601474" description="TonB-dependent receptor plug domain-containing protein" evidence="13">
    <location>
        <begin position="21"/>
        <end position="235"/>
    </location>
</feature>
<keyword evidence="9 11" id="KW-0472">Membrane</keyword>
<dbReference type="AlphaFoldDB" id="A0A8D5CS47"/>
<feature type="domain" description="TonB-dependent receptor plug" evidence="14">
    <location>
        <begin position="41"/>
        <end position="146"/>
    </location>
</feature>
<organism evidence="15">
    <name type="scientific">Salmonella enterica subsp. enterica serovar 4,[5],12:i:-</name>
    <dbReference type="NCBI Taxonomy" id="440524"/>
    <lineage>
        <taxon>Bacteria</taxon>
        <taxon>Pseudomonadati</taxon>
        <taxon>Pseudomonadota</taxon>
        <taxon>Gammaproteobacteria</taxon>
        <taxon>Enterobacterales</taxon>
        <taxon>Enterobacteriaceae</taxon>
        <taxon>Salmonella</taxon>
    </lineage>
</organism>
<dbReference type="GO" id="GO:0006811">
    <property type="term" value="P:monoatomic ion transport"/>
    <property type="evidence" value="ECO:0007669"/>
    <property type="project" value="UniProtKB-KW"/>
</dbReference>
<dbReference type="PANTHER" id="PTHR30069">
    <property type="entry name" value="TONB-DEPENDENT OUTER MEMBRANE RECEPTOR"/>
    <property type="match status" value="1"/>
</dbReference>
<evidence type="ECO:0000256" key="10">
    <source>
        <dbReference type="ARBA" id="ARBA00023237"/>
    </source>
</evidence>
<keyword evidence="5" id="KW-0106">Calcium</keyword>
<comment type="subcellular location">
    <subcellularLocation>
        <location evidence="11">Cell outer membrane</location>
        <topology evidence="11">Multi-pass membrane protein</topology>
    </subcellularLocation>
</comment>
<name>A0A8D5CS47_SALET</name>
<keyword evidence="1 11" id="KW-0813">Transport</keyword>
<dbReference type="PROSITE" id="PS52016">
    <property type="entry name" value="TONB_DEPENDENT_REC_3"/>
    <property type="match status" value="1"/>
</dbReference>
<evidence type="ECO:0000259" key="14">
    <source>
        <dbReference type="Pfam" id="PF07715"/>
    </source>
</evidence>
<evidence type="ECO:0000256" key="5">
    <source>
        <dbReference type="ARBA" id="ARBA00022837"/>
    </source>
</evidence>
<gene>
    <name evidence="15" type="ORF">SEL4526_44410</name>
</gene>
<comment type="similarity">
    <text evidence="11">Belongs to the TonB-dependent receptor family.</text>
</comment>
<dbReference type="GO" id="GO:0015288">
    <property type="term" value="F:porin activity"/>
    <property type="evidence" value="ECO:0007669"/>
    <property type="project" value="UniProtKB-KW"/>
</dbReference>
<evidence type="ECO:0000256" key="12">
    <source>
        <dbReference type="PROSITE-ProRule" id="PRU10143"/>
    </source>
</evidence>
<keyword evidence="6" id="KW-0406">Ion transport</keyword>
<protein>
    <recommendedName>
        <fullName evidence="14">TonB-dependent receptor plug domain-containing protein</fullName>
    </recommendedName>
</protein>
<keyword evidence="8" id="KW-0626">Porin</keyword>
<dbReference type="InterPro" id="IPR010916">
    <property type="entry name" value="TonB_box_CS"/>
</dbReference>
<dbReference type="GO" id="GO:0046930">
    <property type="term" value="C:pore complex"/>
    <property type="evidence" value="ECO:0007669"/>
    <property type="project" value="UniProtKB-KW"/>
</dbReference>
<evidence type="ECO:0000256" key="6">
    <source>
        <dbReference type="ARBA" id="ARBA00023065"/>
    </source>
</evidence>
<evidence type="ECO:0000256" key="1">
    <source>
        <dbReference type="ARBA" id="ARBA00022448"/>
    </source>
</evidence>
<keyword evidence="3 11" id="KW-0812">Transmembrane</keyword>